<feature type="region of interest" description="Disordered" evidence="1">
    <location>
        <begin position="196"/>
        <end position="294"/>
    </location>
</feature>
<dbReference type="InterPro" id="IPR042575">
    <property type="entry name" value="UBAP1_C"/>
</dbReference>
<dbReference type="InterPro" id="IPR015940">
    <property type="entry name" value="UBA"/>
</dbReference>
<proteinExistence type="predicted"/>
<comment type="caution">
    <text evidence="3">The sequence shown here is derived from an EMBL/GenBank/DDBJ whole genome shotgun (WGS) entry which is preliminary data.</text>
</comment>
<feature type="compositionally biased region" description="Low complexity" evidence="1">
    <location>
        <begin position="197"/>
        <end position="212"/>
    </location>
</feature>
<organism evidence="3 4">
    <name type="scientific">Dimorphilus gyrociliatus</name>
    <dbReference type="NCBI Taxonomy" id="2664684"/>
    <lineage>
        <taxon>Eukaryota</taxon>
        <taxon>Metazoa</taxon>
        <taxon>Spiralia</taxon>
        <taxon>Lophotrochozoa</taxon>
        <taxon>Annelida</taxon>
        <taxon>Polychaeta</taxon>
        <taxon>Polychaeta incertae sedis</taxon>
        <taxon>Dinophilidae</taxon>
        <taxon>Dimorphilus</taxon>
    </lineage>
</organism>
<dbReference type="GO" id="GO:0043162">
    <property type="term" value="P:ubiquitin-dependent protein catabolic process via the multivesicular body sorting pathway"/>
    <property type="evidence" value="ECO:0007669"/>
    <property type="project" value="InterPro"/>
</dbReference>
<feature type="domain" description="UBA" evidence="2">
    <location>
        <begin position="386"/>
        <end position="431"/>
    </location>
</feature>
<sequence>MALDKSALRGITWKLGEKFRVPERVDIPPECSNLQPSEYLFQEINTSLEDRVLREVKLHEEGERKKQEESIRKEQEKNKKKDENNEMIKEEDLNKTKVKSKNLCEQNYSQNNIRNTPDILTPIIATSKDGNSDIKGDSSRQIDLTHFENEEDPFDKIELLSLNDMEELNKVYSTISSTQQTVNSSRIVSVKDLDFPQQNVSNQENESNLNNEDYTLDDRASKLPPISTIDVQNGRMNSMPVHNSKSNPDVHSQLSSSKSPPPRPSSGQDTTHPFIANSQKSCGDDKNLNSFVNENGNLQTWNPYNPLPPTTPTGNDMVNLDEECKILARTIIGMGFPRSSVVRTIEKFGKNEQKVVDYLCTVNALAEETGALSQDAENALDVNKANVDRAKTYLRHLSSLKQLGFSDQKIREALKNGNNDYNIALDILTAS</sequence>
<dbReference type="OrthoDB" id="2018023at2759"/>
<dbReference type="PANTHER" id="PTHR15960:SF5">
    <property type="entry name" value="LD44032P"/>
    <property type="match status" value="1"/>
</dbReference>
<dbReference type="SMART" id="SM00165">
    <property type="entry name" value="UBA"/>
    <property type="match status" value="2"/>
</dbReference>
<feature type="compositionally biased region" description="Polar residues" evidence="1">
    <location>
        <begin position="267"/>
        <end position="281"/>
    </location>
</feature>
<dbReference type="EMBL" id="CAJFCJ010000012">
    <property type="protein sequence ID" value="CAD5120290.1"/>
    <property type="molecule type" value="Genomic_DNA"/>
</dbReference>
<evidence type="ECO:0000259" key="2">
    <source>
        <dbReference type="PROSITE" id="PS50030"/>
    </source>
</evidence>
<dbReference type="PROSITE" id="PS50030">
    <property type="entry name" value="UBA"/>
    <property type="match status" value="2"/>
</dbReference>
<protein>
    <submittedName>
        <fullName evidence="3">DgyrCDS8866</fullName>
    </submittedName>
</protein>
<dbReference type="GO" id="GO:0000813">
    <property type="term" value="C:ESCRT I complex"/>
    <property type="evidence" value="ECO:0007669"/>
    <property type="project" value="InterPro"/>
</dbReference>
<dbReference type="AlphaFoldDB" id="A0A7I8VVD1"/>
<name>A0A7I8VVD1_9ANNE</name>
<reference evidence="3 4" key="1">
    <citation type="submission" date="2020-08" db="EMBL/GenBank/DDBJ databases">
        <authorList>
            <person name="Hejnol A."/>
        </authorList>
    </citation>
    <scope>NUCLEOTIDE SEQUENCE [LARGE SCALE GENOMIC DNA]</scope>
</reference>
<evidence type="ECO:0000313" key="3">
    <source>
        <dbReference type="EMBL" id="CAD5120290.1"/>
    </source>
</evidence>
<feature type="domain" description="UBA" evidence="2">
    <location>
        <begin position="319"/>
        <end position="362"/>
    </location>
</feature>
<keyword evidence="4" id="KW-1185">Reference proteome</keyword>
<accession>A0A7I8VVD1</accession>
<dbReference type="InterPro" id="IPR009060">
    <property type="entry name" value="UBA-like_sf"/>
</dbReference>
<dbReference type="Gene3D" id="1.20.120.1920">
    <property type="entry name" value="UBAP1 SOUBA domain"/>
    <property type="match status" value="1"/>
</dbReference>
<gene>
    <name evidence="3" type="ORF">DGYR_LOCUS8403</name>
</gene>
<dbReference type="PANTHER" id="PTHR15960">
    <property type="entry name" value="LD44032P"/>
    <property type="match status" value="1"/>
</dbReference>
<feature type="region of interest" description="Disordered" evidence="1">
    <location>
        <begin position="61"/>
        <end position="90"/>
    </location>
</feature>
<dbReference type="CDD" id="cd14270">
    <property type="entry name" value="UBA"/>
    <property type="match status" value="1"/>
</dbReference>
<dbReference type="Proteomes" id="UP000549394">
    <property type="component" value="Unassembled WGS sequence"/>
</dbReference>
<evidence type="ECO:0000256" key="1">
    <source>
        <dbReference type="SAM" id="MobiDB-lite"/>
    </source>
</evidence>
<dbReference type="InterPro" id="IPR038870">
    <property type="entry name" value="UBAP1"/>
</dbReference>
<evidence type="ECO:0000313" key="4">
    <source>
        <dbReference type="Proteomes" id="UP000549394"/>
    </source>
</evidence>
<dbReference type="SUPFAM" id="SSF46934">
    <property type="entry name" value="UBA-like"/>
    <property type="match status" value="2"/>
</dbReference>
<dbReference type="GO" id="GO:0043130">
    <property type="term" value="F:ubiquitin binding"/>
    <property type="evidence" value="ECO:0007669"/>
    <property type="project" value="InterPro"/>
</dbReference>
<feature type="compositionally biased region" description="Polar residues" evidence="1">
    <location>
        <begin position="229"/>
        <end position="250"/>
    </location>
</feature>